<evidence type="ECO:0000256" key="2">
    <source>
        <dbReference type="ARBA" id="ARBA00022801"/>
    </source>
</evidence>
<dbReference type="InterPro" id="IPR038901">
    <property type="entry name" value="HEXDC-like"/>
</dbReference>
<keyword evidence="6" id="KW-1185">Reference proteome</keyword>
<comment type="similarity">
    <text evidence="1">Belongs to the glycosyl hydrolase 20 family.</text>
</comment>
<dbReference type="RefSeq" id="WP_380869556.1">
    <property type="nucleotide sequence ID" value="NZ_JBHUMA010000006.1"/>
</dbReference>
<evidence type="ECO:0000313" key="5">
    <source>
        <dbReference type="EMBL" id="MFD2599430.1"/>
    </source>
</evidence>
<dbReference type="InterPro" id="IPR015883">
    <property type="entry name" value="Glyco_hydro_20_cat"/>
</dbReference>
<protein>
    <submittedName>
        <fullName evidence="5">Family 20 glycosylhydrolase</fullName>
    </submittedName>
</protein>
<dbReference type="SUPFAM" id="SSF51445">
    <property type="entry name" value="(Trans)glycosidases"/>
    <property type="match status" value="1"/>
</dbReference>
<name>A0ABW5NM25_9SPHI</name>
<comment type="caution">
    <text evidence="5">The sequence shown here is derived from an EMBL/GenBank/DDBJ whole genome shotgun (WGS) entry which is preliminary data.</text>
</comment>
<keyword evidence="2" id="KW-0378">Hydrolase</keyword>
<dbReference type="PANTHER" id="PTHR21040">
    <property type="entry name" value="BCDNA.GH04120"/>
    <property type="match status" value="1"/>
</dbReference>
<accession>A0ABW5NM25</accession>
<evidence type="ECO:0000256" key="1">
    <source>
        <dbReference type="ARBA" id="ARBA00006285"/>
    </source>
</evidence>
<evidence type="ECO:0000259" key="4">
    <source>
        <dbReference type="Pfam" id="PF00728"/>
    </source>
</evidence>
<dbReference type="PANTHER" id="PTHR21040:SF8">
    <property type="entry name" value="BCDNA.GH04120"/>
    <property type="match status" value="1"/>
</dbReference>
<dbReference type="InterPro" id="IPR017853">
    <property type="entry name" value="GH"/>
</dbReference>
<sequence length="520" mass="60167">MNLKRPLFQFFRFHWLIMLIMFTPMAHAQKAEFPVKGFHLDLRIQVMKMPKLKAFVKDLSANGINTLIMEWEGTYPFEKHPVIQNQYAYSRQEIVDFVSYCETLGVDVIPLQQSFGHVEYILKNYRYRDLREDQQDFSQVNPIKEDLCRSLFADLFADMISTHRSPYFHIGGDETYLLGKGKESKAKAEKVGLGRVYGDYIKMLCELVISLGKTPVVWADIALKYPDALEGLPKQTVFVDWNYGWELDRFGDHKKLVESGFEIWGAPAIRSYPDTYFLTDWWKHLNNVKTFIPQAKELGYKGIVITSWSTSGLYSTIMESSSDLVDLHAIRRVYPISGFSLLTNAFFTAVNQSESLDIEEFSTDYAQKRYGLDENNASAFYRALISAPYEVNQGKVSKAGMSLPTLIDSAHHTLQTFENLPVKSNKQEFAHYKLMANIRYNYLVCIAVENELNQVAFKQADAANALAKLKRLNVKEVDKEFKALQSDLLFDSEIKQEEYLRNYRYHLLVSKLEKWIQNQS</sequence>
<evidence type="ECO:0000256" key="3">
    <source>
        <dbReference type="SAM" id="SignalP"/>
    </source>
</evidence>
<dbReference type="Proteomes" id="UP001597393">
    <property type="component" value="Unassembled WGS sequence"/>
</dbReference>
<dbReference type="Gene3D" id="3.20.20.80">
    <property type="entry name" value="Glycosidases"/>
    <property type="match status" value="1"/>
</dbReference>
<feature type="domain" description="Glycoside hydrolase family 20 catalytic" evidence="4">
    <location>
        <begin position="69"/>
        <end position="296"/>
    </location>
</feature>
<dbReference type="EMBL" id="JBHUMA010000006">
    <property type="protein sequence ID" value="MFD2599430.1"/>
    <property type="molecule type" value="Genomic_DNA"/>
</dbReference>
<organism evidence="5 6">
    <name type="scientific">Sphingobacterium corticis</name>
    <dbReference type="NCBI Taxonomy" id="1812823"/>
    <lineage>
        <taxon>Bacteria</taxon>
        <taxon>Pseudomonadati</taxon>
        <taxon>Bacteroidota</taxon>
        <taxon>Sphingobacteriia</taxon>
        <taxon>Sphingobacteriales</taxon>
        <taxon>Sphingobacteriaceae</taxon>
        <taxon>Sphingobacterium</taxon>
    </lineage>
</organism>
<keyword evidence="3" id="KW-0732">Signal</keyword>
<proteinExistence type="inferred from homology"/>
<dbReference type="Pfam" id="PF00728">
    <property type="entry name" value="Glyco_hydro_20"/>
    <property type="match status" value="1"/>
</dbReference>
<gene>
    <name evidence="5" type="ORF">ACFSQ3_10750</name>
</gene>
<evidence type="ECO:0000313" key="6">
    <source>
        <dbReference type="Proteomes" id="UP001597393"/>
    </source>
</evidence>
<feature type="chain" id="PRO_5047305973" evidence="3">
    <location>
        <begin position="29"/>
        <end position="520"/>
    </location>
</feature>
<feature type="signal peptide" evidence="3">
    <location>
        <begin position="1"/>
        <end position="28"/>
    </location>
</feature>
<reference evidence="6" key="1">
    <citation type="journal article" date="2019" name="Int. J. Syst. Evol. Microbiol.">
        <title>The Global Catalogue of Microorganisms (GCM) 10K type strain sequencing project: providing services to taxonomists for standard genome sequencing and annotation.</title>
        <authorList>
            <consortium name="The Broad Institute Genomics Platform"/>
            <consortium name="The Broad Institute Genome Sequencing Center for Infectious Disease"/>
            <person name="Wu L."/>
            <person name="Ma J."/>
        </authorList>
    </citation>
    <scope>NUCLEOTIDE SEQUENCE [LARGE SCALE GENOMIC DNA]</scope>
    <source>
        <strain evidence="6">KCTC 42248</strain>
    </source>
</reference>